<dbReference type="Proteomes" id="UP001168109">
    <property type="component" value="Unassembled WGS sequence"/>
</dbReference>
<reference evidence="2" key="1">
    <citation type="submission" date="2024-05" db="EMBL/GenBank/DDBJ databases">
        <title>WGS of Aeromonas isolates.</title>
        <authorList>
            <person name="Lee H."/>
        </authorList>
    </citation>
    <scope>NUCLEOTIDE SEQUENCE</scope>
    <source>
        <strain evidence="2">LP308</strain>
    </source>
</reference>
<dbReference type="InterPro" id="IPR036514">
    <property type="entry name" value="SGNH_hydro_sf"/>
</dbReference>
<feature type="domain" description="Tail spike TSP1/Gp66 N-terminal" evidence="1">
    <location>
        <begin position="101"/>
        <end position="162"/>
    </location>
</feature>
<dbReference type="Pfam" id="PF18668">
    <property type="entry name" value="Tail_spike_N"/>
    <property type="match status" value="1"/>
</dbReference>
<gene>
    <name evidence="2" type="ORF">OB962_18165</name>
</gene>
<evidence type="ECO:0000259" key="1">
    <source>
        <dbReference type="Pfam" id="PF18668"/>
    </source>
</evidence>
<dbReference type="InterPro" id="IPR040775">
    <property type="entry name" value="Tail_spike_N"/>
</dbReference>
<dbReference type="SUPFAM" id="SSF52266">
    <property type="entry name" value="SGNH hydrolase"/>
    <property type="match status" value="1"/>
</dbReference>
<keyword evidence="3" id="KW-1185">Reference proteome</keyword>
<dbReference type="EMBL" id="JAOPLU010000007">
    <property type="protein sequence ID" value="MDM5132899.1"/>
    <property type="molecule type" value="Genomic_DNA"/>
</dbReference>
<dbReference type="CDD" id="cd00229">
    <property type="entry name" value="SGNH_hydrolase"/>
    <property type="match status" value="1"/>
</dbReference>
<protein>
    <recommendedName>
        <fullName evidence="1">Tail spike TSP1/Gp66 N-terminal domain-containing protein</fullName>
    </recommendedName>
</protein>
<sequence>MYWPDTNTGVTTQPPRKPVISAIRLYFTEGGAGQVPTVPGGDWFNTVTNELIAILDMMGVSPDKADDDQIATALSAWMTSKTVNLRHIWERSIFDQGLTLVAGSFEEGATITLSSQAVWFETEGQCYTWLGTIPSGGLVIPPDSTPEDTGGISPAGNWLSVGLGIKQEISIYTFGGIDDYTGSSGTNNFNAVSAYMSHLRAVGGAARFPKTGTGVYFIDGFSEATDLSGIEMVVDEGVSFHIAGVWTELVTKGLKVNRELPIRIGGQQYTFYHGMHQYRKPSEVMPSLLQTDGSVEIPETIQGYYFTGYRIEAGRAALSLSSTVDTVTVPLSATSQVGVAAIACKIGDEIGCYCSATSGRLMFGVLTPNGRSVVVQNLADQVTKFLKNGGEENVYLPTPYQNTRSQFNSALMSVRMITNRKFSVHINEVSLGVFDAGEPISAICFGADNRTSAVTFGGLFKLTNSRMSGARPLRLIALGDSTSDADVPCSQLDYMKQFLATAGCQVYELLNLAESGEASTAQSTRFINLGISGYDICIAQLGINDIQGSIPVATFIANMEAIADHCNANAVKLIVGLPTTWYSAAEAAPYGQTGFDTQNDAAAAPYKALLIRSMAAKGAMIASAPPKMQGVISAKWLSIAGADSVQMDNIHPTAYGRMMMGVGTAMAVMGALNPMSIRQSGSTTLPARWATAFTTGATEFPAISIENGCLSFSGGLAIGSIPSNGTALFNIDKELSNSRYQYFSVPAQSAGGPVGFCNLAIDPNGQVTIYAVPAGTVRIPFDGIFLTK</sequence>
<comment type="caution">
    <text evidence="2">The sequence shown here is derived from an EMBL/GenBank/DDBJ whole genome shotgun (WGS) entry which is preliminary data.</text>
</comment>
<dbReference type="Gene3D" id="2.10.10.80">
    <property type="match status" value="1"/>
</dbReference>
<organism evidence="2 3">
    <name type="scientific">Aeromonas piscicola</name>
    <dbReference type="NCBI Taxonomy" id="600645"/>
    <lineage>
        <taxon>Bacteria</taxon>
        <taxon>Pseudomonadati</taxon>
        <taxon>Pseudomonadota</taxon>
        <taxon>Gammaproteobacteria</taxon>
        <taxon>Aeromonadales</taxon>
        <taxon>Aeromonadaceae</taxon>
        <taxon>Aeromonas</taxon>
    </lineage>
</organism>
<evidence type="ECO:0000313" key="3">
    <source>
        <dbReference type="Proteomes" id="UP001168109"/>
    </source>
</evidence>
<proteinExistence type="predicted"/>
<name>A0ABT7QG24_9GAMM</name>
<evidence type="ECO:0000313" key="2">
    <source>
        <dbReference type="EMBL" id="MDM5132899.1"/>
    </source>
</evidence>
<dbReference type="RefSeq" id="WP_290042520.1">
    <property type="nucleotide sequence ID" value="NZ_JAOPLU010000007.1"/>
</dbReference>
<accession>A0ABT7QG24</accession>
<dbReference type="Gene3D" id="3.40.50.1110">
    <property type="entry name" value="SGNH hydrolase"/>
    <property type="match status" value="1"/>
</dbReference>